<dbReference type="AlphaFoldDB" id="A0A0N4ZK64"/>
<evidence type="ECO:0000313" key="2">
    <source>
        <dbReference type="Proteomes" id="UP000038045"/>
    </source>
</evidence>
<evidence type="ECO:0000256" key="1">
    <source>
        <dbReference type="SAM" id="MobiDB-lite"/>
    </source>
</evidence>
<sequence length="318" mass="35372">MAQASSVENDGQLAVTLFKTASHKTITISASIYNTAVASTKIYDEKISTLKDEDLFNDVIFKTPKRVNIPRKALSENRPPNFVNGKLTPRNLFDPSLQSKSASTKRKQVDGIDDDFVTPKRFRNTGAVTSNGYKNPRAVPNNTPSTTPNVKSAGKPRFEGNSSLLKPITEVILNEASTPRTVLNSICSINKHLDAESGYFVKIKDLLKDESKGKDIIGVISSIEIVDEKIVSMIIIDDSCYGVKGELEIQPLLGHKFIKSVKGKTIFVKDVEITLDDGKNLLKISPLRYRIDPQSFEAEDILNWYHREDTSLKDIKMI</sequence>
<proteinExistence type="predicted"/>
<dbReference type="WBParaSite" id="PTRK_0000849600.1">
    <property type="protein sequence ID" value="PTRK_0000849600.1"/>
    <property type="gene ID" value="PTRK_0000849600"/>
</dbReference>
<name>A0A0N4ZK64_PARTI</name>
<feature type="region of interest" description="Disordered" evidence="1">
    <location>
        <begin position="77"/>
        <end position="105"/>
    </location>
</feature>
<accession>A0A0N4ZK64</accession>
<keyword evidence="2" id="KW-1185">Reference proteome</keyword>
<organism evidence="2 3">
    <name type="scientific">Parastrongyloides trichosuri</name>
    <name type="common">Possum-specific nematode worm</name>
    <dbReference type="NCBI Taxonomy" id="131310"/>
    <lineage>
        <taxon>Eukaryota</taxon>
        <taxon>Metazoa</taxon>
        <taxon>Ecdysozoa</taxon>
        <taxon>Nematoda</taxon>
        <taxon>Chromadorea</taxon>
        <taxon>Rhabditida</taxon>
        <taxon>Tylenchina</taxon>
        <taxon>Panagrolaimomorpha</taxon>
        <taxon>Strongyloidoidea</taxon>
        <taxon>Strongyloididae</taxon>
        <taxon>Parastrongyloides</taxon>
    </lineage>
</organism>
<reference evidence="3" key="1">
    <citation type="submission" date="2017-02" db="UniProtKB">
        <authorList>
            <consortium name="WormBaseParasite"/>
        </authorList>
    </citation>
    <scope>IDENTIFICATION</scope>
</reference>
<feature type="compositionally biased region" description="Polar residues" evidence="1">
    <location>
        <begin position="140"/>
        <end position="150"/>
    </location>
</feature>
<feature type="region of interest" description="Disordered" evidence="1">
    <location>
        <begin position="125"/>
        <end position="158"/>
    </location>
</feature>
<evidence type="ECO:0000313" key="3">
    <source>
        <dbReference type="WBParaSite" id="PTRK_0000849600.1"/>
    </source>
</evidence>
<dbReference type="Proteomes" id="UP000038045">
    <property type="component" value="Unplaced"/>
</dbReference>
<protein>
    <submittedName>
        <fullName evidence="3">S1 motif domain-containing protein</fullName>
    </submittedName>
</protein>